<protein>
    <submittedName>
        <fullName evidence="2">ParB N-terminal domain-containing protein</fullName>
    </submittedName>
</protein>
<dbReference type="EMBL" id="DAAYBQ010000017">
    <property type="protein sequence ID" value="HAG3504800.1"/>
    <property type="molecule type" value="Genomic_DNA"/>
</dbReference>
<dbReference type="AlphaFoldDB" id="A0A762GMA2"/>
<sequence>MAEQILVIFKNISDLNGYERNTRTHSPEQIEQIAASIQEYGWTNPVLIDESDVIIAGHGRCAAAELLALEQVPTITLSGLTDAQKRAYRIVDNKLPLNAGWDEDLLAFELTELQDAGFNLSLTGFDQAEIDDLLVDPVAVEVESRKGNLSGKFLAPPFSVLNAREGWWVERKRAWLDIGLQSEIGRAEALLFNSHTVPPGMYDDKARHEQKTGRAVSWEEFFQAYPEKAQKQPPTTSVFDPVICELVYRWFSPVGAVVVDPFAGGSVRGVVAGSLGRSYHGCDLRAEQVAANIEQGQTLAEHITAPPHWVCGDSLLISEHLAGVSADLLFTCPPYADLEVYSDNPADISTMGYPAFLAAYRQIIASAASLLRDNRFAAVVVGDVRDKKGIYRNFVSDTVQAFIDAGLRYYNEAILVSPLGSLPVRVGAQFTKSRKLGKTHQNILMFVKGDPVEAAKFCGEVDVSDALSTFTEAAE</sequence>
<dbReference type="Gene3D" id="3.40.50.150">
    <property type="entry name" value="Vaccinia Virus protein VP39"/>
    <property type="match status" value="2"/>
</dbReference>
<dbReference type="Pfam" id="PF02195">
    <property type="entry name" value="ParB_N"/>
    <property type="match status" value="1"/>
</dbReference>
<evidence type="ECO:0000259" key="1">
    <source>
        <dbReference type="SMART" id="SM00470"/>
    </source>
</evidence>
<dbReference type="InterPro" id="IPR036086">
    <property type="entry name" value="ParB/Sulfiredoxin_sf"/>
</dbReference>
<dbReference type="GO" id="GO:0045881">
    <property type="term" value="P:positive regulation of sporulation resulting in formation of a cellular spore"/>
    <property type="evidence" value="ECO:0007669"/>
    <property type="project" value="TreeGrafter"/>
</dbReference>
<dbReference type="SUPFAM" id="SSF53335">
    <property type="entry name" value="S-adenosyl-L-methionine-dependent methyltransferases"/>
    <property type="match status" value="2"/>
</dbReference>
<dbReference type="InterPro" id="IPR029063">
    <property type="entry name" value="SAM-dependent_MTases_sf"/>
</dbReference>
<comment type="caution">
    <text evidence="2">The sequence shown here is derived from an EMBL/GenBank/DDBJ whole genome shotgun (WGS) entry which is preliminary data.</text>
</comment>
<dbReference type="CDD" id="cd16403">
    <property type="entry name" value="ParB_N_like_MT"/>
    <property type="match status" value="1"/>
</dbReference>
<dbReference type="PANTHER" id="PTHR33375">
    <property type="entry name" value="CHROMOSOME-PARTITIONING PROTEIN PARB-RELATED"/>
    <property type="match status" value="1"/>
</dbReference>
<accession>A0A762GMA2</accession>
<organism evidence="2">
    <name type="scientific">Salmonella enterica</name>
    <name type="common">Salmonella choleraesuis</name>
    <dbReference type="NCBI Taxonomy" id="28901"/>
    <lineage>
        <taxon>Bacteria</taxon>
        <taxon>Pseudomonadati</taxon>
        <taxon>Pseudomonadota</taxon>
        <taxon>Gammaproteobacteria</taxon>
        <taxon>Enterobacterales</taxon>
        <taxon>Enterobacteriaceae</taxon>
        <taxon>Salmonella</taxon>
    </lineage>
</organism>
<gene>
    <name evidence="2" type="ORF">G8Z56_003711</name>
</gene>
<dbReference type="PANTHER" id="PTHR33375:SF1">
    <property type="entry name" value="CHROMOSOME-PARTITIONING PROTEIN PARB-RELATED"/>
    <property type="match status" value="1"/>
</dbReference>
<dbReference type="InterPro" id="IPR050336">
    <property type="entry name" value="Chromosome_partition/occlusion"/>
</dbReference>
<dbReference type="GO" id="GO:0005694">
    <property type="term" value="C:chromosome"/>
    <property type="evidence" value="ECO:0007669"/>
    <property type="project" value="TreeGrafter"/>
</dbReference>
<evidence type="ECO:0000313" key="2">
    <source>
        <dbReference type="EMBL" id="HAG3504800.1"/>
    </source>
</evidence>
<name>A0A762GMA2_SALER</name>
<dbReference type="GO" id="GO:0007059">
    <property type="term" value="P:chromosome segregation"/>
    <property type="evidence" value="ECO:0007669"/>
    <property type="project" value="TreeGrafter"/>
</dbReference>
<proteinExistence type="predicted"/>
<dbReference type="SMART" id="SM00470">
    <property type="entry name" value="ParB"/>
    <property type="match status" value="1"/>
</dbReference>
<dbReference type="InterPro" id="IPR003115">
    <property type="entry name" value="ParB_N"/>
</dbReference>
<dbReference type="Gene3D" id="3.90.1530.10">
    <property type="entry name" value="Conserved hypothetical protein from pyrococcus furiosus pfu- 392566-001, ParB domain"/>
    <property type="match status" value="1"/>
</dbReference>
<reference evidence="2" key="2">
    <citation type="submission" date="2020-02" db="EMBL/GenBank/DDBJ databases">
        <authorList>
            <consortium name="NCBI Pathogen Detection Project"/>
        </authorList>
    </citation>
    <scope>NUCLEOTIDE SEQUENCE</scope>
    <source>
        <strain evidence="2">MA.1090600297</strain>
    </source>
</reference>
<dbReference type="SUPFAM" id="SSF110849">
    <property type="entry name" value="ParB/Sulfiredoxin"/>
    <property type="match status" value="1"/>
</dbReference>
<reference evidence="2" key="1">
    <citation type="journal article" date="2018" name="Genome Biol.">
        <title>SKESA: strategic k-mer extension for scrupulous assemblies.</title>
        <authorList>
            <person name="Souvorov A."/>
            <person name="Agarwala R."/>
            <person name="Lipman D.J."/>
        </authorList>
    </citation>
    <scope>NUCLEOTIDE SEQUENCE</scope>
    <source>
        <strain evidence="2">MA.1090600297</strain>
    </source>
</reference>
<feature type="domain" description="ParB-like N-terminal" evidence="1">
    <location>
        <begin position="8"/>
        <end position="94"/>
    </location>
</feature>